<keyword evidence="9" id="KW-1185">Reference proteome</keyword>
<dbReference type="RefSeq" id="XP_013326930.1">
    <property type="nucleotide sequence ID" value="XM_013471476.1"/>
</dbReference>
<evidence type="ECO:0000256" key="2">
    <source>
        <dbReference type="ARBA" id="ARBA00023002"/>
    </source>
</evidence>
<dbReference type="EMBL" id="LASV01000273">
    <property type="protein sequence ID" value="KKA20318.1"/>
    <property type="molecule type" value="Genomic_DNA"/>
</dbReference>
<dbReference type="InterPro" id="IPR029510">
    <property type="entry name" value="Ald_DH_CS_GLU"/>
</dbReference>
<evidence type="ECO:0000256" key="4">
    <source>
        <dbReference type="ARBA" id="ARBA00049194"/>
    </source>
</evidence>
<dbReference type="InterPro" id="IPR016163">
    <property type="entry name" value="Ald_DH_C"/>
</dbReference>
<dbReference type="InterPro" id="IPR015590">
    <property type="entry name" value="Aldehyde_DH_dom"/>
</dbReference>
<dbReference type="Proteomes" id="UP000053958">
    <property type="component" value="Unassembled WGS sequence"/>
</dbReference>
<sequence>MATSATFFTFSNTINGEARTGPRLTQAVNPSNKQPLWDVPVASEADVDEAVAAAKQAFPSWSRTPWSERARLLAQAREALLAIKDDMASVIMQENGKPVGRSKLCKRSIILRRNADTVCADGGGPFARVSVFSFRGIASHPELQPRVVQDDADLRLSVRYVPMGVVAAICPFNYPLVLAMGKIGAALLTGNTVIVKPSPYTPYSVLKFVEVVKSIFPPGVIQALNGDEKTGPLLVEHPDVQKISFTGSIATGKNIMATASRTLKSITLELGGNDACIVCPDVDISVVAPQVAIGAFLNSGQFCLASKRVYVHEDIYQPFLQRLTEIVKQWKTGPSTPDAGNMLGPIQNEMQYNFVKRFYEDAQRNGYKFALGSAEISDEGNFVIQPAIIDNPPDESRVVREEAFGRTPAFLCFFFLK</sequence>
<dbReference type="InterPro" id="IPR016162">
    <property type="entry name" value="Ald_DH_N"/>
</dbReference>
<dbReference type="PROSITE" id="PS00687">
    <property type="entry name" value="ALDEHYDE_DEHYDR_GLU"/>
    <property type="match status" value="1"/>
</dbReference>
<accession>A0A0F4YRS9</accession>
<evidence type="ECO:0000256" key="5">
    <source>
        <dbReference type="PROSITE-ProRule" id="PRU10007"/>
    </source>
</evidence>
<dbReference type="PROSITE" id="PS00070">
    <property type="entry name" value="ALDEHYDE_DEHYDR_CYS"/>
    <property type="match status" value="1"/>
</dbReference>
<dbReference type="FunFam" id="3.40.605.10:FF:000007">
    <property type="entry name" value="NAD/NADP-dependent betaine aldehyde dehydrogenase"/>
    <property type="match status" value="1"/>
</dbReference>
<feature type="active site" evidence="5">
    <location>
        <position position="269"/>
    </location>
</feature>
<dbReference type="InterPro" id="IPR016161">
    <property type="entry name" value="Ald_DH/histidinol_DH"/>
</dbReference>
<dbReference type="STRING" id="1408163.A0A0F4YRS9"/>
<comment type="caution">
    <text evidence="8">The sequence shown here is derived from an EMBL/GenBank/DDBJ whole genome shotgun (WGS) entry which is preliminary data.</text>
</comment>
<dbReference type="SUPFAM" id="SSF53720">
    <property type="entry name" value="ALDH-like"/>
    <property type="match status" value="1"/>
</dbReference>
<dbReference type="GeneID" id="25318026"/>
<evidence type="ECO:0000313" key="8">
    <source>
        <dbReference type="EMBL" id="KKA20318.1"/>
    </source>
</evidence>
<dbReference type="AlphaFoldDB" id="A0A0F4YRS9"/>
<evidence type="ECO:0000256" key="6">
    <source>
        <dbReference type="RuleBase" id="RU003345"/>
    </source>
</evidence>
<dbReference type="Pfam" id="PF00171">
    <property type="entry name" value="Aldedh"/>
    <property type="match status" value="2"/>
</dbReference>
<protein>
    <recommendedName>
        <fullName evidence="3">aldehyde dehydrogenase (NAD(+))</fullName>
        <ecNumber evidence="3">1.2.1.3</ecNumber>
    </recommendedName>
</protein>
<evidence type="ECO:0000256" key="3">
    <source>
        <dbReference type="ARBA" id="ARBA00024226"/>
    </source>
</evidence>
<evidence type="ECO:0000259" key="7">
    <source>
        <dbReference type="Pfam" id="PF00171"/>
    </source>
</evidence>
<dbReference type="OrthoDB" id="310895at2759"/>
<dbReference type="Gene3D" id="3.40.605.10">
    <property type="entry name" value="Aldehyde Dehydrogenase, Chain A, domain 1"/>
    <property type="match status" value="1"/>
</dbReference>
<feature type="domain" description="Aldehyde dehydrogenase" evidence="7">
    <location>
        <begin position="142"/>
        <end position="405"/>
    </location>
</feature>
<dbReference type="Gene3D" id="3.40.309.10">
    <property type="entry name" value="Aldehyde Dehydrogenase, Chain A, domain 2"/>
    <property type="match status" value="1"/>
</dbReference>
<dbReference type="EC" id="1.2.1.3" evidence="3"/>
<comment type="similarity">
    <text evidence="1 6">Belongs to the aldehyde dehydrogenase family.</text>
</comment>
<reference evidence="8 9" key="1">
    <citation type="submission" date="2015-04" db="EMBL/GenBank/DDBJ databases">
        <authorList>
            <person name="Heijne W.H."/>
            <person name="Fedorova N.D."/>
            <person name="Nierman W.C."/>
            <person name="Vollebregt A.W."/>
            <person name="Zhao Z."/>
            <person name="Wu L."/>
            <person name="Kumar M."/>
            <person name="Stam H."/>
            <person name="van den Berg M.A."/>
            <person name="Pel H.J."/>
        </authorList>
    </citation>
    <scope>NUCLEOTIDE SEQUENCE [LARGE SCALE GENOMIC DNA]</scope>
    <source>
        <strain evidence="8 9">CBS 393.64</strain>
    </source>
</reference>
<keyword evidence="2 6" id="KW-0560">Oxidoreductase</keyword>
<gene>
    <name evidence="8" type="ORF">T310_5686</name>
</gene>
<dbReference type="PANTHER" id="PTHR11699">
    <property type="entry name" value="ALDEHYDE DEHYDROGENASE-RELATED"/>
    <property type="match status" value="1"/>
</dbReference>
<name>A0A0F4YRS9_RASE3</name>
<dbReference type="GO" id="GO:0004029">
    <property type="term" value="F:aldehyde dehydrogenase (NAD+) activity"/>
    <property type="evidence" value="ECO:0007669"/>
    <property type="project" value="UniProtKB-EC"/>
</dbReference>
<evidence type="ECO:0000313" key="9">
    <source>
        <dbReference type="Proteomes" id="UP000053958"/>
    </source>
</evidence>
<proteinExistence type="inferred from homology"/>
<organism evidence="8 9">
    <name type="scientific">Rasamsonia emersonii (strain ATCC 16479 / CBS 393.64 / IMI 116815)</name>
    <dbReference type="NCBI Taxonomy" id="1408163"/>
    <lineage>
        <taxon>Eukaryota</taxon>
        <taxon>Fungi</taxon>
        <taxon>Dikarya</taxon>
        <taxon>Ascomycota</taxon>
        <taxon>Pezizomycotina</taxon>
        <taxon>Eurotiomycetes</taxon>
        <taxon>Eurotiomycetidae</taxon>
        <taxon>Eurotiales</taxon>
        <taxon>Trichocomaceae</taxon>
        <taxon>Rasamsonia</taxon>
    </lineage>
</organism>
<feature type="non-terminal residue" evidence="8">
    <location>
        <position position="417"/>
    </location>
</feature>
<dbReference type="InterPro" id="IPR016160">
    <property type="entry name" value="Ald_DH_CS_CYS"/>
</dbReference>
<evidence type="ECO:0000256" key="1">
    <source>
        <dbReference type="ARBA" id="ARBA00009986"/>
    </source>
</evidence>
<feature type="domain" description="Aldehyde dehydrogenase" evidence="7">
    <location>
        <begin position="25"/>
        <end position="102"/>
    </location>
</feature>
<comment type="catalytic activity">
    <reaction evidence="4">
        <text>an aldehyde + NAD(+) + H2O = a carboxylate + NADH + 2 H(+)</text>
        <dbReference type="Rhea" id="RHEA:16185"/>
        <dbReference type="ChEBI" id="CHEBI:15377"/>
        <dbReference type="ChEBI" id="CHEBI:15378"/>
        <dbReference type="ChEBI" id="CHEBI:17478"/>
        <dbReference type="ChEBI" id="CHEBI:29067"/>
        <dbReference type="ChEBI" id="CHEBI:57540"/>
        <dbReference type="ChEBI" id="CHEBI:57945"/>
        <dbReference type="EC" id="1.2.1.3"/>
    </reaction>
</comment>